<accession>A0A9D4S936</accession>
<dbReference type="EMBL" id="JAIWYP010000001">
    <property type="protein sequence ID" value="KAH3896296.1"/>
    <property type="molecule type" value="Genomic_DNA"/>
</dbReference>
<protein>
    <submittedName>
        <fullName evidence="1">Uncharacterized protein</fullName>
    </submittedName>
</protein>
<sequence>MEGNSTALCNTTGRFDSFPTFALISVPYKGQCNVTIQCLTLNADCLNNHCECPQLHDFYLNGNDSCQTKPALGINFDLNVINERNDSVEINASLSVQNSSDGVQFYAKLIDDPNNRTDYFKITNGSSTIRFRDLMPAQRYNIVVSLSKNGVPSNESETVAVVTAPNCEHAWNIKSVTETTFRFYQNSTFDSFEFTAIEVPT</sequence>
<comment type="caution">
    <text evidence="1">The sequence shown here is derived from an EMBL/GenBank/DDBJ whole genome shotgun (WGS) entry which is preliminary data.</text>
</comment>
<evidence type="ECO:0000313" key="1">
    <source>
        <dbReference type="EMBL" id="KAH3896296.1"/>
    </source>
</evidence>
<gene>
    <name evidence="1" type="ORF">DPMN_020472</name>
</gene>
<proteinExistence type="predicted"/>
<keyword evidence="2" id="KW-1185">Reference proteome</keyword>
<organism evidence="1 2">
    <name type="scientific">Dreissena polymorpha</name>
    <name type="common">Zebra mussel</name>
    <name type="synonym">Mytilus polymorpha</name>
    <dbReference type="NCBI Taxonomy" id="45954"/>
    <lineage>
        <taxon>Eukaryota</taxon>
        <taxon>Metazoa</taxon>
        <taxon>Spiralia</taxon>
        <taxon>Lophotrochozoa</taxon>
        <taxon>Mollusca</taxon>
        <taxon>Bivalvia</taxon>
        <taxon>Autobranchia</taxon>
        <taxon>Heteroconchia</taxon>
        <taxon>Euheterodonta</taxon>
        <taxon>Imparidentia</taxon>
        <taxon>Neoheterodontei</taxon>
        <taxon>Myida</taxon>
        <taxon>Dreissenoidea</taxon>
        <taxon>Dreissenidae</taxon>
        <taxon>Dreissena</taxon>
    </lineage>
</organism>
<name>A0A9D4S936_DREPO</name>
<reference evidence="1" key="2">
    <citation type="submission" date="2020-11" db="EMBL/GenBank/DDBJ databases">
        <authorList>
            <person name="McCartney M.A."/>
            <person name="Auch B."/>
            <person name="Kono T."/>
            <person name="Mallez S."/>
            <person name="Becker A."/>
            <person name="Gohl D.M."/>
            <person name="Silverstein K.A.T."/>
            <person name="Koren S."/>
            <person name="Bechman K.B."/>
            <person name="Herman A."/>
            <person name="Abrahante J.E."/>
            <person name="Garbe J."/>
        </authorList>
    </citation>
    <scope>NUCLEOTIDE SEQUENCE</scope>
    <source>
        <strain evidence="1">Duluth1</strain>
        <tissue evidence="1">Whole animal</tissue>
    </source>
</reference>
<evidence type="ECO:0000313" key="2">
    <source>
        <dbReference type="Proteomes" id="UP000828390"/>
    </source>
</evidence>
<dbReference type="Proteomes" id="UP000828390">
    <property type="component" value="Unassembled WGS sequence"/>
</dbReference>
<dbReference type="AlphaFoldDB" id="A0A9D4S936"/>
<reference evidence="1" key="1">
    <citation type="journal article" date="2019" name="bioRxiv">
        <title>The Genome of the Zebra Mussel, Dreissena polymorpha: A Resource for Invasive Species Research.</title>
        <authorList>
            <person name="McCartney M.A."/>
            <person name="Auch B."/>
            <person name="Kono T."/>
            <person name="Mallez S."/>
            <person name="Zhang Y."/>
            <person name="Obille A."/>
            <person name="Becker A."/>
            <person name="Abrahante J.E."/>
            <person name="Garbe J."/>
            <person name="Badalamenti J.P."/>
            <person name="Herman A."/>
            <person name="Mangelson H."/>
            <person name="Liachko I."/>
            <person name="Sullivan S."/>
            <person name="Sone E.D."/>
            <person name="Koren S."/>
            <person name="Silverstein K.A.T."/>
            <person name="Beckman K.B."/>
            <person name="Gohl D.M."/>
        </authorList>
    </citation>
    <scope>NUCLEOTIDE SEQUENCE</scope>
    <source>
        <strain evidence="1">Duluth1</strain>
        <tissue evidence="1">Whole animal</tissue>
    </source>
</reference>